<feature type="domain" description="Reverse transcriptase Ty1/copia-type" evidence="3">
    <location>
        <begin position="522"/>
        <end position="594"/>
    </location>
</feature>
<protein>
    <submittedName>
        <fullName evidence="5">Uncharacterized protein</fullName>
    </submittedName>
</protein>
<dbReference type="EMBL" id="BKCJ010002609">
    <property type="protein sequence ID" value="GEU49749.1"/>
    <property type="molecule type" value="Genomic_DNA"/>
</dbReference>
<evidence type="ECO:0000256" key="1">
    <source>
        <dbReference type="ARBA" id="ARBA00022723"/>
    </source>
</evidence>
<dbReference type="InterPro" id="IPR039537">
    <property type="entry name" value="Retrotran_Ty1/copia-like"/>
</dbReference>
<organism evidence="5">
    <name type="scientific">Tanacetum cinerariifolium</name>
    <name type="common">Dalmatian daisy</name>
    <name type="synonym">Chrysanthemum cinerariifolium</name>
    <dbReference type="NCBI Taxonomy" id="118510"/>
    <lineage>
        <taxon>Eukaryota</taxon>
        <taxon>Viridiplantae</taxon>
        <taxon>Streptophyta</taxon>
        <taxon>Embryophyta</taxon>
        <taxon>Tracheophyta</taxon>
        <taxon>Spermatophyta</taxon>
        <taxon>Magnoliopsida</taxon>
        <taxon>eudicotyledons</taxon>
        <taxon>Gunneridae</taxon>
        <taxon>Pentapetalae</taxon>
        <taxon>asterids</taxon>
        <taxon>campanulids</taxon>
        <taxon>Asterales</taxon>
        <taxon>Asteraceae</taxon>
        <taxon>Asteroideae</taxon>
        <taxon>Anthemideae</taxon>
        <taxon>Anthemidinae</taxon>
        <taxon>Tanacetum</taxon>
    </lineage>
</organism>
<dbReference type="Pfam" id="PF25597">
    <property type="entry name" value="SH3_retrovirus"/>
    <property type="match status" value="1"/>
</dbReference>
<gene>
    <name evidence="5" type="ORF">Tci_021727</name>
</gene>
<comment type="caution">
    <text evidence="5">The sequence shown here is derived from an EMBL/GenBank/DDBJ whole genome shotgun (WGS) entry which is preliminary data.</text>
</comment>
<reference evidence="5" key="1">
    <citation type="journal article" date="2019" name="Sci. Rep.">
        <title>Draft genome of Tanacetum cinerariifolium, the natural source of mosquito coil.</title>
        <authorList>
            <person name="Yamashiro T."/>
            <person name="Shiraishi A."/>
            <person name="Satake H."/>
            <person name="Nakayama K."/>
        </authorList>
    </citation>
    <scope>NUCLEOTIDE SEQUENCE</scope>
</reference>
<dbReference type="SUPFAM" id="SSF53098">
    <property type="entry name" value="Ribonuclease H-like"/>
    <property type="match status" value="1"/>
</dbReference>
<proteinExistence type="predicted"/>
<dbReference type="GO" id="GO:0003676">
    <property type="term" value="F:nucleic acid binding"/>
    <property type="evidence" value="ECO:0007669"/>
    <property type="project" value="InterPro"/>
</dbReference>
<dbReference type="Pfam" id="PF07727">
    <property type="entry name" value="RVT_2"/>
    <property type="match status" value="1"/>
</dbReference>
<feature type="domain" description="Retroviral polymerase SH3-like" evidence="4">
    <location>
        <begin position="353"/>
        <end position="406"/>
    </location>
</feature>
<name>A0A6L2KLC1_TANCI</name>
<dbReference type="AlphaFoldDB" id="A0A6L2KLC1"/>
<evidence type="ECO:0000313" key="5">
    <source>
        <dbReference type="EMBL" id="GEU49749.1"/>
    </source>
</evidence>
<dbReference type="InterPro" id="IPR057670">
    <property type="entry name" value="SH3_retrovirus"/>
</dbReference>
<dbReference type="GO" id="GO:0016787">
    <property type="term" value="F:hydrolase activity"/>
    <property type="evidence" value="ECO:0007669"/>
    <property type="project" value="UniProtKB-KW"/>
</dbReference>
<keyword evidence="1" id="KW-0479">Metal-binding</keyword>
<evidence type="ECO:0000256" key="2">
    <source>
        <dbReference type="ARBA" id="ARBA00022801"/>
    </source>
</evidence>
<dbReference type="GO" id="GO:0046872">
    <property type="term" value="F:metal ion binding"/>
    <property type="evidence" value="ECO:0007669"/>
    <property type="project" value="UniProtKB-KW"/>
</dbReference>
<dbReference type="InterPro" id="IPR012337">
    <property type="entry name" value="RNaseH-like_sf"/>
</dbReference>
<evidence type="ECO:0000259" key="3">
    <source>
        <dbReference type="Pfam" id="PF07727"/>
    </source>
</evidence>
<dbReference type="PANTHER" id="PTHR42648">
    <property type="entry name" value="TRANSPOSASE, PUTATIVE-RELATED"/>
    <property type="match status" value="1"/>
</dbReference>
<dbReference type="InterPro" id="IPR036397">
    <property type="entry name" value="RNaseH_sf"/>
</dbReference>
<evidence type="ECO:0000259" key="4">
    <source>
        <dbReference type="Pfam" id="PF25597"/>
    </source>
</evidence>
<sequence>MVETRWWGGCGGRGVGDGGVWRGMAHVVDGDNDDDFVEMMVRVAIMKCGVVCRGRGLVTPNPLSPRVLHMYSSMVSIIVHATSSLKCSSISNLGELDSSRLGVLKSFLDERNSRSGFSKEFEKGSIRRIGRCEIRRIGDFLDDFAGFVRNYNMHNMGKKMGELHALLIEYVKGLPKKAATSQVMVIQGGRIQKANKKSLNAKGKDNCHYAPTITRGVVSVSRLVDNGFIQCFTNYEILVSKNNVLYFNAILGDGIYEIDMLNLMPNVHSNYNDSYFIAFIDDYSRYGYVYLLKHKHKVFETFKLTPPYTPQHNGVSERRNRTLLDMVDKTPYELRYEKVPNFSYLKVWGCETLVKRDTTEKLQHRSNKCIFIGYPKETLGYYFYFPPKNKIVVARYAEFLEKNLISQKVSGRVIELEEIQDEDTSPSENTSKITMEVEGFEPPQKEVVPIRRSARTRRAPDRLCLNVEVEEYSLEDLNEPTNYKAGLLDPESDKWVDAMNAKMQSMKDNQVWLLVDLPANLEKGYTQTYKVDYEDTFSPVADIRAIRILIAIAAFYDYEIWQMNVKTALLNGYIDKDIYMVQPEGFVNLTHPRKTGYVFILNGDAVDWKSSKQSTAAMPATEAEYIAASEAAMELFGLGSYFRAWKL</sequence>
<dbReference type="PANTHER" id="PTHR42648:SF27">
    <property type="entry name" value="RNA-DIRECTED DNA POLYMERASE"/>
    <property type="match status" value="1"/>
</dbReference>
<accession>A0A6L2KLC1</accession>
<keyword evidence="2" id="KW-0378">Hydrolase</keyword>
<dbReference type="InterPro" id="IPR013103">
    <property type="entry name" value="RVT_2"/>
</dbReference>
<dbReference type="Gene3D" id="3.30.420.10">
    <property type="entry name" value="Ribonuclease H-like superfamily/Ribonuclease H"/>
    <property type="match status" value="1"/>
</dbReference>